<dbReference type="OrthoDB" id="8080957at2"/>
<dbReference type="AlphaFoldDB" id="A0A6N8TA08"/>
<dbReference type="Proteomes" id="UP000440304">
    <property type="component" value="Unassembled WGS sequence"/>
</dbReference>
<comment type="caution">
    <text evidence="1">The sequence shown here is derived from an EMBL/GenBank/DDBJ whole genome shotgun (WGS) entry which is preliminary data.</text>
</comment>
<evidence type="ECO:0000313" key="2">
    <source>
        <dbReference type="Proteomes" id="UP000440304"/>
    </source>
</evidence>
<name>A0A6N8TA08_SHIZO</name>
<accession>A0A6N8TA08</accession>
<dbReference type="RefSeq" id="WP_160784819.1">
    <property type="nucleotide sequence ID" value="NZ_CP086610.1"/>
</dbReference>
<protein>
    <submittedName>
        <fullName evidence="1">Uncharacterized protein</fullName>
    </submittedName>
</protein>
<organism evidence="1 2">
    <name type="scientific">Shinella zoogloeoides</name>
    <name type="common">Crabtreella saccharophila</name>
    <dbReference type="NCBI Taxonomy" id="352475"/>
    <lineage>
        <taxon>Bacteria</taxon>
        <taxon>Pseudomonadati</taxon>
        <taxon>Pseudomonadota</taxon>
        <taxon>Alphaproteobacteria</taxon>
        <taxon>Hyphomicrobiales</taxon>
        <taxon>Rhizobiaceae</taxon>
        <taxon>Shinella</taxon>
    </lineage>
</organism>
<proteinExistence type="predicted"/>
<reference evidence="1 2" key="1">
    <citation type="submission" date="2019-12" db="EMBL/GenBank/DDBJ databases">
        <title>Shinella granuli gen. nov., sp. nov., and proposal of the reclassification of Zoogloea ramigera ATCC 19623 as Shinella zoogloeoides sp. nov.</title>
        <authorList>
            <person name="Gao J."/>
        </authorList>
    </citation>
    <scope>NUCLEOTIDE SEQUENCE [LARGE SCALE GENOMIC DNA]</scope>
    <source>
        <strain evidence="1 2">DSM 287</strain>
    </source>
</reference>
<gene>
    <name evidence="1" type="ORF">GR156_03805</name>
</gene>
<dbReference type="EMBL" id="WUML01000002">
    <property type="protein sequence ID" value="MXN99410.1"/>
    <property type="molecule type" value="Genomic_DNA"/>
</dbReference>
<evidence type="ECO:0000313" key="1">
    <source>
        <dbReference type="EMBL" id="MXN99410.1"/>
    </source>
</evidence>
<sequence>MAKTLEFIVSGAKPLRHGTDYVWSLILELTRDGDTFLYRDLAGMCDQKRLSRVRVDLRNLVAAGYLARLPEERPKGTRPYRLLKRQAETPNLRVDGGGESTFGRGIEHMWNAMRRAHNGFTTADLAIDASTDEVSVSHQHAKAYCLLLERAGLLKRLSSSRGGVGRTVYVLLGSANTGPKPPRRYKSTFVYDENKGRVIGAPTAEEIAP</sequence>